<reference evidence="1 2" key="1">
    <citation type="journal article" date="2020" name="Genomics">
        <title>Complete, high-quality genomes from long-read metagenomic sequencing of two wolf lichen thalli reveals enigmatic genome architecture.</title>
        <authorList>
            <person name="McKenzie S.K."/>
            <person name="Walston R.F."/>
            <person name="Allen J.L."/>
        </authorList>
    </citation>
    <scope>NUCLEOTIDE SEQUENCE [LARGE SCALE GENOMIC DNA]</scope>
    <source>
        <strain evidence="1">WasteWater1</strain>
    </source>
</reference>
<comment type="caution">
    <text evidence="1">The sequence shown here is derived from an EMBL/GenBank/DDBJ whole genome shotgun (WGS) entry which is preliminary data.</text>
</comment>
<sequence length="175" mass="18880">MEMALPLMGRVFSHQVAEQQVNREESSMEPGVSMSKGLVFNGSTLLWSSMLEDTAGLRSAIIPGEATTPDDDIFEYEENIGASLILGSAVPLPLQKVLFQYLPPRQEADRLTAAYFGILVTGANTGMGFEMVRALCNSEVAYEVPIGGSSLVKAGQAANAVMKEFPSTRSRVFKV</sequence>
<dbReference type="GeneID" id="59337366"/>
<evidence type="ECO:0000313" key="2">
    <source>
        <dbReference type="Proteomes" id="UP000593566"/>
    </source>
</evidence>
<dbReference type="Proteomes" id="UP000593566">
    <property type="component" value="Unassembled WGS sequence"/>
</dbReference>
<accession>A0A8H6CMT1</accession>
<organism evidence="1 2">
    <name type="scientific">Letharia lupina</name>
    <dbReference type="NCBI Taxonomy" id="560253"/>
    <lineage>
        <taxon>Eukaryota</taxon>
        <taxon>Fungi</taxon>
        <taxon>Dikarya</taxon>
        <taxon>Ascomycota</taxon>
        <taxon>Pezizomycotina</taxon>
        <taxon>Lecanoromycetes</taxon>
        <taxon>OSLEUM clade</taxon>
        <taxon>Lecanoromycetidae</taxon>
        <taxon>Lecanorales</taxon>
        <taxon>Lecanorineae</taxon>
        <taxon>Parmeliaceae</taxon>
        <taxon>Letharia</taxon>
    </lineage>
</organism>
<proteinExistence type="predicted"/>
<evidence type="ECO:0000313" key="1">
    <source>
        <dbReference type="EMBL" id="KAF6226106.1"/>
    </source>
</evidence>
<protein>
    <submittedName>
        <fullName evidence="1">Uncharacterized protein</fullName>
    </submittedName>
</protein>
<gene>
    <name evidence="1" type="ORF">HO133_008971</name>
</gene>
<dbReference type="RefSeq" id="XP_037154659.1">
    <property type="nucleotide sequence ID" value="XM_037299833.1"/>
</dbReference>
<name>A0A8H6CMT1_9LECA</name>
<dbReference type="AlphaFoldDB" id="A0A8H6CMT1"/>
<dbReference type="EMBL" id="JACCJB010000006">
    <property type="protein sequence ID" value="KAF6226106.1"/>
    <property type="molecule type" value="Genomic_DNA"/>
</dbReference>
<keyword evidence="2" id="KW-1185">Reference proteome</keyword>